<comment type="caution">
    <text evidence="9">The sequence shown here is derived from an EMBL/GenBank/DDBJ whole genome shotgun (WGS) entry which is preliminary data.</text>
</comment>
<evidence type="ECO:0000313" key="9">
    <source>
        <dbReference type="EMBL" id="HIU14301.1"/>
    </source>
</evidence>
<evidence type="ECO:0000256" key="2">
    <source>
        <dbReference type="ARBA" id="ARBA00022475"/>
    </source>
</evidence>
<comment type="similarity">
    <text evidence="6">Belongs to the ABC-4 integral membrane protein family.</text>
</comment>
<evidence type="ECO:0000256" key="5">
    <source>
        <dbReference type="ARBA" id="ARBA00023136"/>
    </source>
</evidence>
<reference evidence="9" key="2">
    <citation type="journal article" date="2021" name="PeerJ">
        <title>Extensive microbial diversity within the chicken gut microbiome revealed by metagenomics and culture.</title>
        <authorList>
            <person name="Gilroy R."/>
            <person name="Ravi A."/>
            <person name="Getino M."/>
            <person name="Pursley I."/>
            <person name="Horton D.L."/>
            <person name="Alikhan N.F."/>
            <person name="Baker D."/>
            <person name="Gharbi K."/>
            <person name="Hall N."/>
            <person name="Watson M."/>
            <person name="Adriaenssens E.M."/>
            <person name="Foster-Nyarko E."/>
            <person name="Jarju S."/>
            <person name="Secka A."/>
            <person name="Antonio M."/>
            <person name="Oren A."/>
            <person name="Chaudhuri R.R."/>
            <person name="La Ragione R."/>
            <person name="Hildebrand F."/>
            <person name="Pallen M.J."/>
        </authorList>
    </citation>
    <scope>NUCLEOTIDE SEQUENCE</scope>
    <source>
        <strain evidence="9">CHK195-11698</strain>
    </source>
</reference>
<evidence type="ECO:0000256" key="1">
    <source>
        <dbReference type="ARBA" id="ARBA00004651"/>
    </source>
</evidence>
<evidence type="ECO:0000256" key="6">
    <source>
        <dbReference type="ARBA" id="ARBA00038076"/>
    </source>
</evidence>
<dbReference type="PANTHER" id="PTHR30572">
    <property type="entry name" value="MEMBRANE COMPONENT OF TRANSPORTER-RELATED"/>
    <property type="match status" value="1"/>
</dbReference>
<keyword evidence="4 7" id="KW-1133">Transmembrane helix</keyword>
<dbReference type="GO" id="GO:0005886">
    <property type="term" value="C:plasma membrane"/>
    <property type="evidence" value="ECO:0007669"/>
    <property type="project" value="UniProtKB-SubCell"/>
</dbReference>
<dbReference type="InterPro" id="IPR050250">
    <property type="entry name" value="Macrolide_Exporter_MacB"/>
</dbReference>
<dbReference type="Pfam" id="PF02687">
    <property type="entry name" value="FtsX"/>
    <property type="match status" value="1"/>
</dbReference>
<keyword evidence="2" id="KW-1003">Cell membrane</keyword>
<evidence type="ECO:0000256" key="3">
    <source>
        <dbReference type="ARBA" id="ARBA00022692"/>
    </source>
</evidence>
<accession>A0A9D1HPS2</accession>
<feature type="transmembrane region" description="Helical" evidence="7">
    <location>
        <begin position="256"/>
        <end position="280"/>
    </location>
</feature>
<feature type="transmembrane region" description="Helical" evidence="7">
    <location>
        <begin position="769"/>
        <end position="796"/>
    </location>
</feature>
<organism evidence="9 10">
    <name type="scientific">Candidatus Fimiplasma intestinipullorum</name>
    <dbReference type="NCBI Taxonomy" id="2840825"/>
    <lineage>
        <taxon>Bacteria</taxon>
        <taxon>Bacillati</taxon>
        <taxon>Bacillota</taxon>
        <taxon>Clostridia</taxon>
        <taxon>Eubacteriales</taxon>
        <taxon>Candidatus Fimiplasma</taxon>
    </lineage>
</organism>
<comment type="subcellular location">
    <subcellularLocation>
        <location evidence="1">Cell membrane</location>
        <topology evidence="1">Multi-pass membrane protein</topology>
    </subcellularLocation>
</comment>
<dbReference type="EMBL" id="DVMJ01000080">
    <property type="protein sequence ID" value="HIU14301.1"/>
    <property type="molecule type" value="Genomic_DNA"/>
</dbReference>
<reference evidence="9" key="1">
    <citation type="submission" date="2020-10" db="EMBL/GenBank/DDBJ databases">
        <authorList>
            <person name="Gilroy R."/>
        </authorList>
    </citation>
    <scope>NUCLEOTIDE SEQUENCE</scope>
    <source>
        <strain evidence="9">CHK195-11698</strain>
    </source>
</reference>
<sequence>MKPSRYINKIARINILKKKQRTWLSLVSIGLSTAIIFTSLTLFMNIFDFSRSTDFAQSGNFHYATLLTGDAPESSRYSYTYDYDSGQFALYNDQVLNLRQLEMTDNQELLPFVLKEGRFPEASNELVVSSDLGLDVGQTLSLDFQEAQAQTESEQLYPTVDTASLDSQTPTTYQIVGVYTNSAAFESLTGSTQVVYGQVDTTQNAVLYVKDLSIQLSDSFSYFLERMQTDVEHVVSNMDCISSDTVKSYLKNTTTLLLMFILIASIAIAMSLISVHNVVLISDKDRKKEIGLLKSIGATPLEIRKLLIMEMGILGFIGAVLGVFIGMFVSYFVLHLFIERLYITFHIGMITNPLVIIVSFVIGMSLMLISGMKAYRPYIYSTPISDLKNQSYDYEPPEKQSKSRHRSFEWKMFTIYNGRMKKQTKNIFRSFFLLLFTTVLFMAIFFSNIMYRNDYIDSNSDIQVMNYASNGLVAPDASVAEDIYEANTNGQLNASSIYTSRLTSSLGSYYSPRTIFKSELLNSYTATANIGYNEYELEDGTVYNDVYVYPQAFDRIQLEELKPYLVAGSVDQLTSEDVVCVFSGSNRLGYELYQDLEVGMTVLRGSDATTAKPIRVAAIAVIPESAQSSLHFDYANYPRVFAASIEALESEYGLNDVIERISINLVNRSTASSATDIINDIIVANDMKGNYDIENYALTVETNRFSSFIIEALLYPLFFMLFIVSLMNINNVFIGNVHLKSSDVSIMKSVGMTQFQLNMLFILEYLEGYINASLVVIAIFIPICIIEGLTGFASAFKLGDNIFGTLVISIFLLGFLMVAPLVLRAQRRISRIKPIENMKDIN</sequence>
<dbReference type="InterPro" id="IPR003838">
    <property type="entry name" value="ABC3_permease_C"/>
</dbReference>
<name>A0A9D1HPS2_9FIRM</name>
<dbReference type="PANTHER" id="PTHR30572:SF4">
    <property type="entry name" value="ABC TRANSPORTER PERMEASE YTRF"/>
    <property type="match status" value="1"/>
</dbReference>
<keyword evidence="3 7" id="KW-0812">Transmembrane</keyword>
<feature type="transmembrane region" description="Helical" evidence="7">
    <location>
        <begin position="313"/>
        <end position="338"/>
    </location>
</feature>
<dbReference type="AlphaFoldDB" id="A0A9D1HPS2"/>
<feature type="transmembrane region" description="Helical" evidence="7">
    <location>
        <begin position="21"/>
        <end position="47"/>
    </location>
</feature>
<dbReference type="Proteomes" id="UP000824175">
    <property type="component" value="Unassembled WGS sequence"/>
</dbReference>
<evidence type="ECO:0000256" key="4">
    <source>
        <dbReference type="ARBA" id="ARBA00022989"/>
    </source>
</evidence>
<feature type="domain" description="ABC3 transporter permease C-terminal" evidence="8">
    <location>
        <begin position="262"/>
        <end position="375"/>
    </location>
</feature>
<gene>
    <name evidence="9" type="ORF">IAD15_09560</name>
</gene>
<evidence type="ECO:0000313" key="10">
    <source>
        <dbReference type="Proteomes" id="UP000824175"/>
    </source>
</evidence>
<evidence type="ECO:0000256" key="7">
    <source>
        <dbReference type="SAM" id="Phobius"/>
    </source>
</evidence>
<protein>
    <submittedName>
        <fullName evidence="9">ABC transporter permease</fullName>
    </submittedName>
</protein>
<dbReference type="GO" id="GO:0022857">
    <property type="term" value="F:transmembrane transporter activity"/>
    <property type="evidence" value="ECO:0007669"/>
    <property type="project" value="TreeGrafter"/>
</dbReference>
<evidence type="ECO:0000259" key="8">
    <source>
        <dbReference type="Pfam" id="PF02687"/>
    </source>
</evidence>
<proteinExistence type="inferred from homology"/>
<feature type="transmembrane region" description="Helical" evidence="7">
    <location>
        <begin position="350"/>
        <end position="369"/>
    </location>
</feature>
<feature type="transmembrane region" description="Helical" evidence="7">
    <location>
        <begin position="427"/>
        <end position="451"/>
    </location>
</feature>
<keyword evidence="5 7" id="KW-0472">Membrane</keyword>
<feature type="transmembrane region" description="Helical" evidence="7">
    <location>
        <begin position="802"/>
        <end position="823"/>
    </location>
</feature>
<feature type="transmembrane region" description="Helical" evidence="7">
    <location>
        <begin position="713"/>
        <end position="739"/>
    </location>
</feature>